<dbReference type="GO" id="GO:0010038">
    <property type="term" value="P:response to metal ion"/>
    <property type="evidence" value="ECO:0007669"/>
    <property type="project" value="InterPro"/>
</dbReference>
<keyword evidence="3" id="KW-1185">Reference proteome</keyword>
<protein>
    <recommendedName>
        <fullName evidence="4">Divalent-cation tolerance protein CutA</fullName>
    </recommendedName>
</protein>
<evidence type="ECO:0000256" key="1">
    <source>
        <dbReference type="ARBA" id="ARBA00010169"/>
    </source>
</evidence>
<dbReference type="PANTHER" id="PTHR23419:SF8">
    <property type="entry name" value="FI09726P"/>
    <property type="match status" value="1"/>
</dbReference>
<accession>M2Y9U8</accession>
<dbReference type="STRING" id="1244869.H261_11545"/>
<gene>
    <name evidence="2" type="ORF">H261_11545</name>
</gene>
<dbReference type="InterPro" id="IPR004323">
    <property type="entry name" value="Ion_tolerance_CutA"/>
</dbReference>
<dbReference type="eggNOG" id="COG1324">
    <property type="taxonomic scope" value="Bacteria"/>
</dbReference>
<name>M2Y9U8_9PROT</name>
<sequence>MIYITASDREAALVLARALVGERLVACANVLDGATSVYWWEGRVCEGPEAVLICKTRAELVDKTVARVRELHAYACPCVVALPIDKGNPAYFDWIRTETGG</sequence>
<comment type="caution">
    <text evidence="2">The sequence shown here is derived from an EMBL/GenBank/DDBJ whole genome shotgun (WGS) entry which is preliminary data.</text>
</comment>
<organism evidence="2 3">
    <name type="scientific">Paramagnetospirillum caucaseum</name>
    <dbReference type="NCBI Taxonomy" id="1244869"/>
    <lineage>
        <taxon>Bacteria</taxon>
        <taxon>Pseudomonadati</taxon>
        <taxon>Pseudomonadota</taxon>
        <taxon>Alphaproteobacteria</taxon>
        <taxon>Rhodospirillales</taxon>
        <taxon>Magnetospirillaceae</taxon>
        <taxon>Paramagnetospirillum</taxon>
    </lineage>
</organism>
<dbReference type="Proteomes" id="UP000011744">
    <property type="component" value="Unassembled WGS sequence"/>
</dbReference>
<dbReference type="PANTHER" id="PTHR23419">
    <property type="entry name" value="DIVALENT CATION TOLERANCE CUTA-RELATED"/>
    <property type="match status" value="1"/>
</dbReference>
<evidence type="ECO:0000313" key="2">
    <source>
        <dbReference type="EMBL" id="EME69801.1"/>
    </source>
</evidence>
<dbReference type="SUPFAM" id="SSF54913">
    <property type="entry name" value="GlnB-like"/>
    <property type="match status" value="1"/>
</dbReference>
<dbReference type="InterPro" id="IPR011322">
    <property type="entry name" value="N-reg_PII-like_a/b"/>
</dbReference>
<comment type="similarity">
    <text evidence="1">Belongs to the CutA family.</text>
</comment>
<dbReference type="Pfam" id="PF03091">
    <property type="entry name" value="CutA1"/>
    <property type="match status" value="1"/>
</dbReference>
<evidence type="ECO:0000313" key="3">
    <source>
        <dbReference type="Proteomes" id="UP000011744"/>
    </source>
</evidence>
<dbReference type="PATRIC" id="fig|1244869.3.peg.2327"/>
<dbReference type="Gene3D" id="3.30.70.120">
    <property type="match status" value="1"/>
</dbReference>
<proteinExistence type="inferred from homology"/>
<evidence type="ECO:0008006" key="4">
    <source>
        <dbReference type="Google" id="ProtNLM"/>
    </source>
</evidence>
<dbReference type="GO" id="GO:0005507">
    <property type="term" value="F:copper ion binding"/>
    <property type="evidence" value="ECO:0007669"/>
    <property type="project" value="TreeGrafter"/>
</dbReference>
<dbReference type="RefSeq" id="WP_008617612.1">
    <property type="nucleotide sequence ID" value="NZ_AONQ01000027.1"/>
</dbReference>
<dbReference type="AlphaFoldDB" id="M2Y9U8"/>
<dbReference type="EMBL" id="AONQ01000027">
    <property type="protein sequence ID" value="EME69801.1"/>
    <property type="molecule type" value="Genomic_DNA"/>
</dbReference>
<dbReference type="InterPro" id="IPR015867">
    <property type="entry name" value="N-reg_PII/ATP_PRibTrfase_C"/>
</dbReference>
<reference evidence="2 3" key="1">
    <citation type="journal article" date="2014" name="Genome Announc.">
        <title>Draft Genome Sequence of Magnetospirillum sp. Strain SO-1, a Freshwater Magnetotactic Bacterium Isolated from the Ol'khovka River, Russia.</title>
        <authorList>
            <person name="Grouzdev D.S."/>
            <person name="Dziuba M.V."/>
            <person name="Sukhacheva M.S."/>
            <person name="Mardanov A.V."/>
            <person name="Beletskiy A.V."/>
            <person name="Kuznetsov B.B."/>
            <person name="Skryabin K.G."/>
        </authorList>
    </citation>
    <scope>NUCLEOTIDE SEQUENCE [LARGE SCALE GENOMIC DNA]</scope>
    <source>
        <strain evidence="2 3">SO-1</strain>
    </source>
</reference>